<evidence type="ECO:0000256" key="2">
    <source>
        <dbReference type="ARBA" id="ARBA00022553"/>
    </source>
</evidence>
<feature type="transmembrane region" description="Helical" evidence="7">
    <location>
        <begin position="12"/>
        <end position="35"/>
    </location>
</feature>
<dbReference type="SMART" id="SM00900">
    <property type="entry name" value="FMN_bind"/>
    <property type="match status" value="2"/>
</dbReference>
<evidence type="ECO:0000256" key="6">
    <source>
        <dbReference type="HAMAP-Rule" id="MF_00479"/>
    </source>
</evidence>
<comment type="caution">
    <text evidence="9">The sequence shown here is derived from an EMBL/GenBank/DDBJ whole genome shotgun (WGS) entry which is preliminary data.</text>
</comment>
<keyword evidence="3 6" id="KW-0285">Flavoprotein</keyword>
<keyword evidence="6" id="KW-1003">Cell membrane</keyword>
<dbReference type="PANTHER" id="PTHR36118:SF1">
    <property type="entry name" value="ION-TRANSLOCATING OXIDOREDUCTASE COMPLEX SUBUNIT G"/>
    <property type="match status" value="1"/>
</dbReference>
<dbReference type="STRING" id="994573.T472_0204500"/>
<gene>
    <name evidence="6" type="primary">rnfG</name>
    <name evidence="9" type="ORF">T472_0204500</name>
</gene>
<dbReference type="eggNOG" id="COG4659">
    <property type="taxonomic scope" value="Bacteria"/>
</dbReference>
<dbReference type="AlphaFoldDB" id="V7I7D4"/>
<evidence type="ECO:0000256" key="1">
    <source>
        <dbReference type="ARBA" id="ARBA00022448"/>
    </source>
</evidence>
<organism evidence="9 10">
    <name type="scientific">Youngiibacter fragilis 232.1</name>
    <dbReference type="NCBI Taxonomy" id="994573"/>
    <lineage>
        <taxon>Bacteria</taxon>
        <taxon>Bacillati</taxon>
        <taxon>Bacillota</taxon>
        <taxon>Clostridia</taxon>
        <taxon>Eubacteriales</taxon>
        <taxon>Clostridiaceae</taxon>
        <taxon>Youngiibacter</taxon>
    </lineage>
</organism>
<evidence type="ECO:0000256" key="5">
    <source>
        <dbReference type="ARBA" id="ARBA00022982"/>
    </source>
</evidence>
<keyword evidence="6 7" id="KW-1133">Transmembrane helix</keyword>
<protein>
    <recommendedName>
        <fullName evidence="6">Ion-translocating oxidoreductase complex subunit G</fullName>
        <ecNumber evidence="6">7.-.-.-</ecNumber>
    </recommendedName>
    <alternativeName>
        <fullName evidence="6">Rnf electron transport complex subunit G</fullName>
    </alternativeName>
</protein>
<accession>V7I7D4</accession>
<dbReference type="InterPro" id="IPR010209">
    <property type="entry name" value="Ion_transpt_RnfG/RsxG"/>
</dbReference>
<evidence type="ECO:0000313" key="10">
    <source>
        <dbReference type="Proteomes" id="UP000017747"/>
    </source>
</evidence>
<keyword evidence="5 6" id="KW-0249">Electron transport</keyword>
<reference evidence="9 10" key="1">
    <citation type="journal article" date="2014" name="Genome Announc.">
        <title>Genome Sequence of Youngiibacter fragilis, the Type Strain of the Genus Youngiibacter.</title>
        <authorList>
            <person name="Wawrik C.B."/>
            <person name="Callaghan A.V."/>
            <person name="Stamps B.W."/>
            <person name="Wawrik B."/>
        </authorList>
    </citation>
    <scope>NUCLEOTIDE SEQUENCE [LARGE SCALE GENOMIC DNA]</scope>
    <source>
        <strain evidence="9 10">232.1</strain>
    </source>
</reference>
<dbReference type="GO" id="GO:0005886">
    <property type="term" value="C:plasma membrane"/>
    <property type="evidence" value="ECO:0007669"/>
    <property type="project" value="UniProtKB-SubCell"/>
</dbReference>
<dbReference type="InterPro" id="IPR007329">
    <property type="entry name" value="FMN-bd"/>
</dbReference>
<comment type="subcellular location">
    <subcellularLocation>
        <location evidence="6">Cell membrane</location>
        <topology evidence="6">Single-pass membrane protein</topology>
    </subcellularLocation>
</comment>
<dbReference type="EC" id="7.-.-.-" evidence="6"/>
<keyword evidence="6" id="KW-1278">Translocase</keyword>
<dbReference type="RefSeq" id="WP_023387507.1">
    <property type="nucleotide sequence ID" value="NZ_AXUN02000064.1"/>
</dbReference>
<dbReference type="HAMAP" id="MF_00479">
    <property type="entry name" value="RsxG_RnfG"/>
    <property type="match status" value="1"/>
</dbReference>
<evidence type="ECO:0000256" key="3">
    <source>
        <dbReference type="ARBA" id="ARBA00022630"/>
    </source>
</evidence>
<keyword evidence="1 6" id="KW-0813">Transport</keyword>
<dbReference type="EMBL" id="AXUN02000064">
    <property type="protein sequence ID" value="ETA81793.1"/>
    <property type="molecule type" value="Genomic_DNA"/>
</dbReference>
<dbReference type="Proteomes" id="UP000017747">
    <property type="component" value="Unassembled WGS sequence"/>
</dbReference>
<dbReference type="OrthoDB" id="9794010at2"/>
<dbReference type="GO" id="GO:0010181">
    <property type="term" value="F:FMN binding"/>
    <property type="evidence" value="ECO:0007669"/>
    <property type="project" value="InterPro"/>
</dbReference>
<dbReference type="GO" id="GO:0022900">
    <property type="term" value="P:electron transport chain"/>
    <property type="evidence" value="ECO:0007669"/>
    <property type="project" value="UniProtKB-UniRule"/>
</dbReference>
<keyword evidence="6 7" id="KW-0472">Membrane</keyword>
<dbReference type="GO" id="GO:0009055">
    <property type="term" value="F:electron transfer activity"/>
    <property type="evidence" value="ECO:0007669"/>
    <property type="project" value="InterPro"/>
</dbReference>
<feature type="domain" description="FMN-binding" evidence="8">
    <location>
        <begin position="249"/>
        <end position="329"/>
    </location>
</feature>
<evidence type="ECO:0000313" key="9">
    <source>
        <dbReference type="EMBL" id="ETA81793.1"/>
    </source>
</evidence>
<comment type="similarity">
    <text evidence="6">Belongs to the RnfG family.</text>
</comment>
<proteinExistence type="inferred from homology"/>
<dbReference type="Pfam" id="PF04205">
    <property type="entry name" value="FMN_bind"/>
    <property type="match status" value="2"/>
</dbReference>
<keyword evidence="10" id="KW-1185">Reference proteome</keyword>
<evidence type="ECO:0000259" key="8">
    <source>
        <dbReference type="SMART" id="SM00900"/>
    </source>
</evidence>
<sequence>MDKVKSSNKDFIEWLKLGLVLVVITAVVAVIMAYINTSTKDIIAKNNMIKQEDLEYVMAGADDVAPYGGTMPGEDSRIKEIYEAKAGGSVMGYVYKVSVQGYKDIIDVLVGVKADGSIGAAKVTKLAETPGLGSLVQESKYIDQYTGKSIEESFKVVKSTASNPNEIEAVAGATISSNAVATAVNDAVTHYKTEIKGEAVVEEPKSEPTIENMLLDGDAMEEVAGDLKTMKVTKSGAVTGYIVYGEGKGYYDTPIIVAVGFDLATKKITNIMVTEQNETQGLGTAITDVEFSEMFQGKDAVAQKIEVYSGASVSSEGAIKAINAAVTYFNDVLAK</sequence>
<evidence type="ECO:0000256" key="7">
    <source>
        <dbReference type="SAM" id="Phobius"/>
    </source>
</evidence>
<dbReference type="PATRIC" id="fig|994573.3.peg.845"/>
<dbReference type="NCBIfam" id="TIGR01947">
    <property type="entry name" value="rnfG"/>
    <property type="match status" value="1"/>
</dbReference>
<feature type="modified residue" description="FMN phosphoryl threonine" evidence="6">
    <location>
        <position position="174"/>
    </location>
</feature>
<feature type="domain" description="FMN-binding" evidence="8">
    <location>
        <begin position="101"/>
        <end position="191"/>
    </location>
</feature>
<dbReference type="PANTHER" id="PTHR36118">
    <property type="entry name" value="ION-TRANSLOCATING OXIDOREDUCTASE COMPLEX SUBUNIT G"/>
    <property type="match status" value="1"/>
</dbReference>
<keyword evidence="4 6" id="KW-0288">FMN</keyword>
<keyword evidence="6 7" id="KW-0812">Transmembrane</keyword>
<comment type="subunit">
    <text evidence="6">The complex is composed of six subunits: RnfA, RnfB, RnfC, RnfD, RnfE and RnfG.</text>
</comment>
<evidence type="ECO:0000256" key="4">
    <source>
        <dbReference type="ARBA" id="ARBA00022643"/>
    </source>
</evidence>
<comment type="cofactor">
    <cofactor evidence="6">
        <name>FMN</name>
        <dbReference type="ChEBI" id="CHEBI:58210"/>
    </cofactor>
</comment>
<name>V7I7D4_9CLOT</name>
<keyword evidence="2 6" id="KW-0597">Phosphoprotein</keyword>
<comment type="function">
    <text evidence="6">Part of a membrane-bound complex that couples electron transfer with translocation of ions across the membrane.</text>
</comment>